<dbReference type="STRING" id="218821.SAMN05421837_104716"/>
<feature type="domain" description="DUF397" evidence="1">
    <location>
        <begin position="6"/>
        <end position="25"/>
    </location>
</feature>
<evidence type="ECO:0000313" key="2">
    <source>
        <dbReference type="EMBL" id="SEF29484.1"/>
    </source>
</evidence>
<dbReference type="Pfam" id="PF04149">
    <property type="entry name" value="DUF397"/>
    <property type="match status" value="2"/>
</dbReference>
<proteinExistence type="predicted"/>
<dbReference type="InterPro" id="IPR007278">
    <property type="entry name" value="DUF397"/>
</dbReference>
<name>A0A1H5QUI2_9PSEU</name>
<sequence>MSTVDARWFKSSYSGDGEGSNCVEVAWLKSSYSTSGNNSNCVEVAFGAPVAVRDSKAPAGELHLSAAAWSAFLTTSGDR</sequence>
<dbReference type="Proteomes" id="UP000198878">
    <property type="component" value="Unassembled WGS sequence"/>
</dbReference>
<protein>
    <recommendedName>
        <fullName evidence="1">DUF397 domain-containing protein</fullName>
    </recommendedName>
</protein>
<evidence type="ECO:0000259" key="1">
    <source>
        <dbReference type="Pfam" id="PF04149"/>
    </source>
</evidence>
<feature type="domain" description="DUF397" evidence="1">
    <location>
        <begin position="26"/>
        <end position="74"/>
    </location>
</feature>
<dbReference type="EMBL" id="FNUJ01000004">
    <property type="protein sequence ID" value="SEF29484.1"/>
    <property type="molecule type" value="Genomic_DNA"/>
</dbReference>
<keyword evidence="3" id="KW-1185">Reference proteome</keyword>
<evidence type="ECO:0000313" key="3">
    <source>
        <dbReference type="Proteomes" id="UP000198878"/>
    </source>
</evidence>
<reference evidence="3" key="1">
    <citation type="submission" date="2016-10" db="EMBL/GenBank/DDBJ databases">
        <authorList>
            <person name="Varghese N."/>
            <person name="Submissions S."/>
        </authorList>
    </citation>
    <scope>NUCLEOTIDE SEQUENCE [LARGE SCALE GENOMIC DNA]</scope>
    <source>
        <strain evidence="3">DSM 44654</strain>
    </source>
</reference>
<organism evidence="2 3">
    <name type="scientific">Amycolatopsis pretoriensis</name>
    <dbReference type="NCBI Taxonomy" id="218821"/>
    <lineage>
        <taxon>Bacteria</taxon>
        <taxon>Bacillati</taxon>
        <taxon>Actinomycetota</taxon>
        <taxon>Actinomycetes</taxon>
        <taxon>Pseudonocardiales</taxon>
        <taxon>Pseudonocardiaceae</taxon>
        <taxon>Amycolatopsis</taxon>
    </lineage>
</organism>
<accession>A0A1H5QUI2</accession>
<gene>
    <name evidence="2" type="ORF">SAMN05421837_104716</name>
</gene>
<dbReference type="AlphaFoldDB" id="A0A1H5QUI2"/>
<dbReference type="OrthoDB" id="4562195at2"/>